<keyword evidence="4" id="KW-1003">Cell membrane</keyword>
<comment type="similarity">
    <text evidence="2 11">Belongs to the sodium:solute symporter (SSF) (TC 2.A.21) family.</text>
</comment>
<protein>
    <submittedName>
        <fullName evidence="13">Sodium:solute symporter</fullName>
    </submittedName>
</protein>
<dbReference type="Gene3D" id="1.20.1730.10">
    <property type="entry name" value="Sodium/glucose cotransporter"/>
    <property type="match status" value="1"/>
</dbReference>
<dbReference type="GO" id="GO:0005886">
    <property type="term" value="C:plasma membrane"/>
    <property type="evidence" value="ECO:0007669"/>
    <property type="project" value="UniProtKB-SubCell"/>
</dbReference>
<keyword evidence="8" id="KW-0406">Ion transport</keyword>
<reference evidence="13 14" key="1">
    <citation type="submission" date="2018-11" db="EMBL/GenBank/DDBJ databases">
        <title>Novel bacteria species description.</title>
        <authorList>
            <person name="Han J.-H."/>
        </authorList>
    </citation>
    <scope>NUCLEOTIDE SEQUENCE [LARGE SCALE GENOMIC DNA]</scope>
    <source>
        <strain evidence="13 14">KCTC23259</strain>
    </source>
</reference>
<feature type="transmembrane region" description="Helical" evidence="12">
    <location>
        <begin position="43"/>
        <end position="61"/>
    </location>
</feature>
<keyword evidence="5 12" id="KW-0812">Transmembrane</keyword>
<evidence type="ECO:0000256" key="8">
    <source>
        <dbReference type="ARBA" id="ARBA00023065"/>
    </source>
</evidence>
<dbReference type="PANTHER" id="PTHR42985">
    <property type="entry name" value="SODIUM-COUPLED MONOCARBOXYLATE TRANSPORTER"/>
    <property type="match status" value="1"/>
</dbReference>
<feature type="transmembrane region" description="Helical" evidence="12">
    <location>
        <begin position="73"/>
        <end position="92"/>
    </location>
</feature>
<keyword evidence="10" id="KW-0739">Sodium transport</keyword>
<evidence type="ECO:0000256" key="5">
    <source>
        <dbReference type="ARBA" id="ARBA00022692"/>
    </source>
</evidence>
<comment type="subcellular location">
    <subcellularLocation>
        <location evidence="1">Cell membrane</location>
        <topology evidence="1">Multi-pass membrane protein</topology>
    </subcellularLocation>
</comment>
<evidence type="ECO:0000256" key="11">
    <source>
        <dbReference type="RuleBase" id="RU362091"/>
    </source>
</evidence>
<feature type="transmembrane region" description="Helical" evidence="12">
    <location>
        <begin position="6"/>
        <end position="23"/>
    </location>
</feature>
<proteinExistence type="inferred from homology"/>
<dbReference type="InterPro" id="IPR038377">
    <property type="entry name" value="Na/Glc_symporter_sf"/>
</dbReference>
<dbReference type="PROSITE" id="PS50283">
    <property type="entry name" value="NA_SOLUT_SYMP_3"/>
    <property type="match status" value="1"/>
</dbReference>
<feature type="transmembrane region" description="Helical" evidence="12">
    <location>
        <begin position="150"/>
        <end position="175"/>
    </location>
</feature>
<feature type="transmembrane region" description="Helical" evidence="12">
    <location>
        <begin position="226"/>
        <end position="245"/>
    </location>
</feature>
<dbReference type="InterPro" id="IPR001734">
    <property type="entry name" value="Na/solute_symporter"/>
</dbReference>
<feature type="transmembrane region" description="Helical" evidence="12">
    <location>
        <begin position="386"/>
        <end position="408"/>
    </location>
</feature>
<keyword evidence="6 12" id="KW-1133">Transmembrane helix</keyword>
<gene>
    <name evidence="13" type="ORF">EGI31_16650</name>
</gene>
<evidence type="ECO:0000256" key="9">
    <source>
        <dbReference type="ARBA" id="ARBA00023136"/>
    </source>
</evidence>
<feature type="transmembrane region" description="Helical" evidence="12">
    <location>
        <begin position="266"/>
        <end position="291"/>
    </location>
</feature>
<dbReference type="CDD" id="cd11495">
    <property type="entry name" value="SLC5sbd_NIS-like_u3"/>
    <property type="match status" value="1"/>
</dbReference>
<sequence length="498" mass="55176">MAILDISIIVLYLLAMVGIGVFFSRKNKSTAQFTTASSTIPGWAIGMSFYATFLSAITFLGDPGKSFGSNWNPFVFSISMPFAAYFSSKFFVSFYRNTGEISAYTHLEKRFGSWARSYVMLCFILTQLARMGTIFYAIAIAINAFTGFDIPLIILFSGICVMVYTVFGGMEAVIWTEVVQAVLKTMGALLILGIILYAIDIQTIVSEGLAKDKFSLGTFKPDFTQSSFWVVFIYGFFINLVNFGVDQNYIQRYHTAQSTKDAQRSIWQCVIYYVPVSFMFFFVGTALFVYYQHFPEQIQSLKEVVSLEKSIAFTDLQPADYGDRVLPHFIKTKIPTGLLGLLMAALLSAAMSTMSSSMNSSATVFLKDFYTRYFQKNLNDLQELRVLRIATVCFGLLGISFGIAMIGAKSILDIWWKLSGIFAGGMLGIFLLGFLVKNAGKAAAIGATLVGVVVIAYLSLQTYLPENFKTNLEPKMTVAFGTLTIVGVGWLITKLAKP</sequence>
<dbReference type="Proteomes" id="UP001204144">
    <property type="component" value="Unassembled WGS sequence"/>
</dbReference>
<organism evidence="13 14">
    <name type="scientific">Lacihabitans soyangensis</name>
    <dbReference type="NCBI Taxonomy" id="869394"/>
    <lineage>
        <taxon>Bacteria</taxon>
        <taxon>Pseudomonadati</taxon>
        <taxon>Bacteroidota</taxon>
        <taxon>Cytophagia</taxon>
        <taxon>Cytophagales</taxon>
        <taxon>Leadbetterellaceae</taxon>
        <taxon>Lacihabitans</taxon>
    </lineage>
</organism>
<feature type="transmembrane region" description="Helical" evidence="12">
    <location>
        <begin position="118"/>
        <end position="144"/>
    </location>
</feature>
<evidence type="ECO:0000256" key="2">
    <source>
        <dbReference type="ARBA" id="ARBA00006434"/>
    </source>
</evidence>
<keyword evidence="9 12" id="KW-0472">Membrane</keyword>
<keyword evidence="3" id="KW-0813">Transport</keyword>
<feature type="transmembrane region" description="Helical" evidence="12">
    <location>
        <begin position="443"/>
        <end position="464"/>
    </location>
</feature>
<feature type="transmembrane region" description="Helical" evidence="12">
    <location>
        <begin position="414"/>
        <end position="436"/>
    </location>
</feature>
<feature type="transmembrane region" description="Helical" evidence="12">
    <location>
        <begin position="476"/>
        <end position="493"/>
    </location>
</feature>
<accession>A0AAE3KTL5</accession>
<evidence type="ECO:0000256" key="3">
    <source>
        <dbReference type="ARBA" id="ARBA00022448"/>
    </source>
</evidence>
<feature type="transmembrane region" description="Helical" evidence="12">
    <location>
        <begin position="187"/>
        <end position="206"/>
    </location>
</feature>
<evidence type="ECO:0000256" key="12">
    <source>
        <dbReference type="SAM" id="Phobius"/>
    </source>
</evidence>
<evidence type="ECO:0000256" key="1">
    <source>
        <dbReference type="ARBA" id="ARBA00004651"/>
    </source>
</evidence>
<keyword evidence="14" id="KW-1185">Reference proteome</keyword>
<evidence type="ECO:0000256" key="4">
    <source>
        <dbReference type="ARBA" id="ARBA00022475"/>
    </source>
</evidence>
<dbReference type="Pfam" id="PF00474">
    <property type="entry name" value="SSF"/>
    <property type="match status" value="1"/>
</dbReference>
<keyword evidence="7" id="KW-0915">Sodium</keyword>
<dbReference type="GO" id="GO:0015293">
    <property type="term" value="F:symporter activity"/>
    <property type="evidence" value="ECO:0007669"/>
    <property type="project" value="TreeGrafter"/>
</dbReference>
<dbReference type="InterPro" id="IPR051163">
    <property type="entry name" value="Sodium:Solute_Symporter_SSF"/>
</dbReference>
<dbReference type="AlphaFoldDB" id="A0AAE3KTL5"/>
<dbReference type="PANTHER" id="PTHR42985:SF32">
    <property type="entry name" value="SODIUM IODIDE SYMPORTER"/>
    <property type="match status" value="1"/>
</dbReference>
<evidence type="ECO:0000313" key="14">
    <source>
        <dbReference type="Proteomes" id="UP001204144"/>
    </source>
</evidence>
<comment type="caution">
    <text evidence="13">The sequence shown here is derived from an EMBL/GenBank/DDBJ whole genome shotgun (WGS) entry which is preliminary data.</text>
</comment>
<dbReference type="RefSeq" id="WP_255038263.1">
    <property type="nucleotide sequence ID" value="NZ_RJUF01000174.1"/>
</dbReference>
<dbReference type="GO" id="GO:0006814">
    <property type="term" value="P:sodium ion transport"/>
    <property type="evidence" value="ECO:0007669"/>
    <property type="project" value="UniProtKB-KW"/>
</dbReference>
<evidence type="ECO:0000256" key="7">
    <source>
        <dbReference type="ARBA" id="ARBA00023053"/>
    </source>
</evidence>
<dbReference type="EMBL" id="RJUF01000174">
    <property type="protein sequence ID" value="MCP9764572.1"/>
    <property type="molecule type" value="Genomic_DNA"/>
</dbReference>
<evidence type="ECO:0000313" key="13">
    <source>
        <dbReference type="EMBL" id="MCP9764572.1"/>
    </source>
</evidence>
<evidence type="ECO:0000256" key="10">
    <source>
        <dbReference type="ARBA" id="ARBA00023201"/>
    </source>
</evidence>
<dbReference type="NCBIfam" id="TIGR00813">
    <property type="entry name" value="sss"/>
    <property type="match status" value="1"/>
</dbReference>
<name>A0AAE3KTL5_9BACT</name>
<evidence type="ECO:0000256" key="6">
    <source>
        <dbReference type="ARBA" id="ARBA00022989"/>
    </source>
</evidence>
<feature type="transmembrane region" description="Helical" evidence="12">
    <location>
        <begin position="338"/>
        <end position="366"/>
    </location>
</feature>